<comment type="caution">
    <text evidence="1">The sequence shown here is derived from an EMBL/GenBank/DDBJ whole genome shotgun (WGS) entry which is preliminary data.</text>
</comment>
<evidence type="ECO:0000313" key="2">
    <source>
        <dbReference type="EMBL" id="MCV9881733.1"/>
    </source>
</evidence>
<keyword evidence="3" id="KW-1185">Reference proteome</keyword>
<dbReference type="Proteomes" id="UP001165568">
    <property type="component" value="Unassembled WGS sequence"/>
</dbReference>
<evidence type="ECO:0000313" key="3">
    <source>
        <dbReference type="Proteomes" id="UP001165568"/>
    </source>
</evidence>
<evidence type="ECO:0000313" key="1">
    <source>
        <dbReference type="EMBL" id="MCV9878310.1"/>
    </source>
</evidence>
<proteinExistence type="predicted"/>
<reference evidence="1" key="1">
    <citation type="submission" date="2022-04" db="EMBL/GenBank/DDBJ databases">
        <title>Brenneria sp. isolated from walnut trees in Serbia.</title>
        <authorList>
            <person name="Gasic K."/>
            <person name="Zlatkovic N."/>
            <person name="Kuzmanovic N."/>
        </authorList>
    </citation>
    <scope>NUCLEOTIDE SEQUENCE</scope>
    <source>
        <strain evidence="2">KBI 423</strain>
        <strain evidence="1">KBI 447</strain>
    </source>
</reference>
<organism evidence="1 4">
    <name type="scientific">Brenneria izbisi</name>
    <dbReference type="NCBI Taxonomy" id="2939450"/>
    <lineage>
        <taxon>Bacteria</taxon>
        <taxon>Pseudomonadati</taxon>
        <taxon>Pseudomonadota</taxon>
        <taxon>Gammaproteobacteria</taxon>
        <taxon>Enterobacterales</taxon>
        <taxon>Pectobacteriaceae</taxon>
        <taxon>Brenneria</taxon>
    </lineage>
</organism>
<dbReference type="Proteomes" id="UP001165569">
    <property type="component" value="Unassembled WGS sequence"/>
</dbReference>
<evidence type="ECO:0000313" key="4">
    <source>
        <dbReference type="Proteomes" id="UP001165569"/>
    </source>
</evidence>
<protein>
    <submittedName>
        <fullName evidence="1">Uncharacterized protein</fullName>
    </submittedName>
</protein>
<dbReference type="EMBL" id="JAMPJU010000003">
    <property type="protein sequence ID" value="MCV9881733.1"/>
    <property type="molecule type" value="Genomic_DNA"/>
</dbReference>
<dbReference type="AlphaFoldDB" id="A0AA41XWQ2"/>
<accession>A0AA41XWQ2</accession>
<sequence>MFYTNKRNKTAANCFLTGFLPMFSLPMQHVAGMLQRATNNAGTDVICRIKKEEVRYV</sequence>
<dbReference type="EMBL" id="JAMPJT010000003">
    <property type="protein sequence ID" value="MCV9878310.1"/>
    <property type="molecule type" value="Genomic_DNA"/>
</dbReference>
<gene>
    <name evidence="1" type="ORF">NC803_05560</name>
    <name evidence="2" type="ORF">NC856_05555</name>
</gene>
<name>A0AA41XWQ2_9GAMM</name>
<dbReference type="RefSeq" id="WP_264089442.1">
    <property type="nucleotide sequence ID" value="NZ_JAMPJT010000003.1"/>
</dbReference>